<keyword evidence="3" id="KW-1185">Reference proteome</keyword>
<proteinExistence type="predicted"/>
<gene>
    <name evidence="2" type="ORF">QO014_003601</name>
</gene>
<evidence type="ECO:0000313" key="2">
    <source>
        <dbReference type="EMBL" id="MDQ0439200.1"/>
    </source>
</evidence>
<dbReference type="Proteomes" id="UP001241603">
    <property type="component" value="Unassembled WGS sequence"/>
</dbReference>
<keyword evidence="1" id="KW-0732">Signal</keyword>
<dbReference type="RefSeq" id="WP_266350096.1">
    <property type="nucleotide sequence ID" value="NZ_JAPKNG010000005.1"/>
</dbReference>
<feature type="chain" id="PRO_5045290945" evidence="1">
    <location>
        <begin position="26"/>
        <end position="145"/>
    </location>
</feature>
<protein>
    <submittedName>
        <fullName evidence="2">Uncharacterized protein</fullName>
    </submittedName>
</protein>
<reference evidence="2 3" key="1">
    <citation type="submission" date="2023-07" db="EMBL/GenBank/DDBJ databases">
        <title>Genomic Encyclopedia of Type Strains, Phase IV (KMG-IV): sequencing the most valuable type-strain genomes for metagenomic binning, comparative biology and taxonomic classification.</title>
        <authorList>
            <person name="Goeker M."/>
        </authorList>
    </citation>
    <scope>NUCLEOTIDE SEQUENCE [LARGE SCALE GENOMIC DNA]</scope>
    <source>
        <strain evidence="2 3">B6-8</strain>
    </source>
</reference>
<name>A0ABU0HA98_9HYPH</name>
<feature type="signal peptide" evidence="1">
    <location>
        <begin position="1"/>
        <end position="25"/>
    </location>
</feature>
<accession>A0ABU0HA98</accession>
<sequence length="145" mass="15517">MKTRLVPALGLAVSILAAGAFEARAEGSQSSFVRQHAIDMLEGALTSEQMTTLQLVAYQAAVAATCQGFTLDQARFEKVFDTLAPQDAAKMSDAQKAYFDSHILVIYGVLLGGELASIADNVSETCDTAREARTDPAMADELVWQ</sequence>
<evidence type="ECO:0000256" key="1">
    <source>
        <dbReference type="SAM" id="SignalP"/>
    </source>
</evidence>
<dbReference type="EMBL" id="JAUSVO010000005">
    <property type="protein sequence ID" value="MDQ0439200.1"/>
    <property type="molecule type" value="Genomic_DNA"/>
</dbReference>
<comment type="caution">
    <text evidence="2">The sequence shown here is derived from an EMBL/GenBank/DDBJ whole genome shotgun (WGS) entry which is preliminary data.</text>
</comment>
<organism evidence="2 3">
    <name type="scientific">Kaistia dalseonensis</name>
    <dbReference type="NCBI Taxonomy" id="410840"/>
    <lineage>
        <taxon>Bacteria</taxon>
        <taxon>Pseudomonadati</taxon>
        <taxon>Pseudomonadota</taxon>
        <taxon>Alphaproteobacteria</taxon>
        <taxon>Hyphomicrobiales</taxon>
        <taxon>Kaistiaceae</taxon>
        <taxon>Kaistia</taxon>
    </lineage>
</organism>
<evidence type="ECO:0000313" key="3">
    <source>
        <dbReference type="Proteomes" id="UP001241603"/>
    </source>
</evidence>